<sequence length="651" mass="71897">MTVTTQPEFLHNPALALLYFGGKGGVGKTSCACAAALQIAEQRPTESMLLLSTDPAHSLNDALAGMSLPANLEALELDAVASLARFKQQHRAKLEEISSRGTLFDEEDIHALMEMALPGMDELAAYLEMADWIEQQRYDCIIVDTAPTGHTLRLLEMPELISRWIRALDALLAKHRYLRRRFKQDQSQDHLDRFLLALDGSRRAMAALIEDGRRCRFIPVMLAESMSVEETADLLRLLDAQGIGTQELVVNRLLPETDCALCRLERRRQLRALAAFDQLGREVRLWALPLLADEPRGQALTGLWSQVQLLAQGERTDAARAAEALATETELPTQVVAPAPLPPASLRLLMLTGKGGVGKTTLASATALRLLAEQPEQRILLFSTDPAHSLADCLGQALGPEPVSVCAGLDAQELSAEQAFLSLRQRYQDELRGFLADTLNNLDITFDREAMEHLLDLAPPGLDELMALTRVMDHLDGGHYDLVVLDTAPSGHTLRLLELPELIHDWLKLFFQLLLKYRQVLRVPALSQDLVELAKAVKRLRALLADPQQAACYLVTVPTALGLAETEDLIMGFKRLQIQVAALFVNQLTPAAGDCSLCAALQAREARELAHARRRFPDLQQTLVYRQAEPVGLEALKRLGDALYRPTRGPA</sequence>
<feature type="domain" description="AAA+ ATPase" evidence="4">
    <location>
        <begin position="345"/>
        <end position="622"/>
    </location>
</feature>
<dbReference type="Proteomes" id="UP001138768">
    <property type="component" value="Unassembled WGS sequence"/>
</dbReference>
<dbReference type="EC" id="7.3.2.7" evidence="3"/>
<gene>
    <name evidence="5" type="ORF">CKO42_15345</name>
</gene>
<proteinExistence type="inferred from homology"/>
<dbReference type="PANTHER" id="PTHR10803">
    <property type="entry name" value="ARSENICAL PUMP-DRIVING ATPASE ARSENITE-TRANSLOCATING ATPASE"/>
    <property type="match status" value="1"/>
</dbReference>
<comment type="catalytic activity">
    <reaction evidence="2 3">
        <text>arsenite(in) + ATP + H2O = arsenite(out) + ADP + phosphate + H(+)</text>
        <dbReference type="Rhea" id="RHEA:11348"/>
        <dbReference type="ChEBI" id="CHEBI:15377"/>
        <dbReference type="ChEBI" id="CHEBI:15378"/>
        <dbReference type="ChEBI" id="CHEBI:29242"/>
        <dbReference type="ChEBI" id="CHEBI:30616"/>
        <dbReference type="ChEBI" id="CHEBI:43474"/>
        <dbReference type="ChEBI" id="CHEBI:456216"/>
        <dbReference type="EC" id="7.3.2.7"/>
    </reaction>
</comment>
<comment type="caution">
    <text evidence="5">The sequence shown here is derived from an EMBL/GenBank/DDBJ whole genome shotgun (WGS) entry which is preliminary data.</text>
</comment>
<dbReference type="CDD" id="cd02035">
    <property type="entry name" value="ArsA"/>
    <property type="match status" value="2"/>
</dbReference>
<dbReference type="PANTHER" id="PTHR10803:SF3">
    <property type="entry name" value="ATPASE GET3"/>
    <property type="match status" value="1"/>
</dbReference>
<evidence type="ECO:0000313" key="6">
    <source>
        <dbReference type="Proteomes" id="UP001138768"/>
    </source>
</evidence>
<feature type="domain" description="AAA+ ATPase" evidence="4">
    <location>
        <begin position="14"/>
        <end position="210"/>
    </location>
</feature>
<comment type="function">
    <text evidence="3">Anion-transporting ATPase.</text>
</comment>
<dbReference type="Pfam" id="PF02374">
    <property type="entry name" value="ArsA_ATPase"/>
    <property type="match status" value="2"/>
</dbReference>
<dbReference type="SMART" id="SM00382">
    <property type="entry name" value="AAA"/>
    <property type="match status" value="2"/>
</dbReference>
<dbReference type="PIRSF" id="PIRSF001327">
    <property type="entry name" value="Arsenical_pump-driving_ATPase"/>
    <property type="match status" value="1"/>
</dbReference>
<keyword evidence="3" id="KW-1278">Translocase</keyword>
<accession>A0A9X0WA30</accession>
<evidence type="ECO:0000256" key="3">
    <source>
        <dbReference type="PIRNR" id="PIRNR001327"/>
    </source>
</evidence>
<dbReference type="NCBIfam" id="TIGR00345">
    <property type="entry name" value="GET3_arsA_TRC40"/>
    <property type="match status" value="2"/>
</dbReference>
<keyword evidence="3" id="KW-0067">ATP-binding</keyword>
<dbReference type="SUPFAM" id="SSF52540">
    <property type="entry name" value="P-loop containing nucleoside triphosphate hydrolases"/>
    <property type="match status" value="2"/>
</dbReference>
<dbReference type="InterPro" id="IPR003593">
    <property type="entry name" value="AAA+_ATPase"/>
</dbReference>
<dbReference type="InterPro" id="IPR025723">
    <property type="entry name" value="ArsA/GET3_ATPase-like"/>
</dbReference>
<dbReference type="InterPro" id="IPR016300">
    <property type="entry name" value="ATPase_ArsA/GET3"/>
</dbReference>
<dbReference type="AlphaFoldDB" id="A0A9X0WA30"/>
<dbReference type="InterPro" id="IPR027417">
    <property type="entry name" value="P-loop_NTPase"/>
</dbReference>
<dbReference type="GO" id="GO:0015446">
    <property type="term" value="F:ATPase-coupled arsenite transmembrane transporter activity"/>
    <property type="evidence" value="ECO:0007669"/>
    <property type="project" value="UniProtKB-UniRule"/>
</dbReference>
<keyword evidence="3" id="KW-0547">Nucleotide-binding</keyword>
<keyword evidence="6" id="KW-1185">Reference proteome</keyword>
<comment type="similarity">
    <text evidence="1 3">Belongs to the arsA ATPase family.</text>
</comment>
<dbReference type="InterPro" id="IPR027541">
    <property type="entry name" value="Ars_ATPase"/>
</dbReference>
<dbReference type="EMBL" id="NRRY01000026">
    <property type="protein sequence ID" value="MBK1619793.1"/>
    <property type="molecule type" value="Genomic_DNA"/>
</dbReference>
<name>A0A9X0WA30_9GAMM</name>
<evidence type="ECO:0000256" key="1">
    <source>
        <dbReference type="ARBA" id="ARBA00011040"/>
    </source>
</evidence>
<evidence type="ECO:0000313" key="5">
    <source>
        <dbReference type="EMBL" id="MBK1619793.1"/>
    </source>
</evidence>
<protein>
    <recommendedName>
        <fullName evidence="3">Arsenical pump-driving ATPase</fullName>
        <ecNumber evidence="3">7.3.2.7</ecNumber>
    </recommendedName>
</protein>
<evidence type="ECO:0000259" key="4">
    <source>
        <dbReference type="SMART" id="SM00382"/>
    </source>
</evidence>
<organism evidence="5 6">
    <name type="scientific">Lamprobacter modestohalophilus</name>
    <dbReference type="NCBI Taxonomy" id="1064514"/>
    <lineage>
        <taxon>Bacteria</taxon>
        <taxon>Pseudomonadati</taxon>
        <taxon>Pseudomonadota</taxon>
        <taxon>Gammaproteobacteria</taxon>
        <taxon>Chromatiales</taxon>
        <taxon>Chromatiaceae</taxon>
        <taxon>Lamprobacter</taxon>
    </lineage>
</organism>
<dbReference type="GO" id="GO:0016887">
    <property type="term" value="F:ATP hydrolysis activity"/>
    <property type="evidence" value="ECO:0007669"/>
    <property type="project" value="InterPro"/>
</dbReference>
<dbReference type="GO" id="GO:0005524">
    <property type="term" value="F:ATP binding"/>
    <property type="evidence" value="ECO:0007669"/>
    <property type="project" value="UniProtKB-UniRule"/>
</dbReference>
<evidence type="ECO:0000256" key="2">
    <source>
        <dbReference type="ARBA" id="ARBA00052296"/>
    </source>
</evidence>
<keyword evidence="3" id="KW-0059">Arsenical resistance</keyword>
<reference evidence="5 6" key="1">
    <citation type="journal article" date="2020" name="Microorganisms">
        <title>Osmotic Adaptation and Compatible Solute Biosynthesis of Phototrophic Bacteria as Revealed from Genome Analyses.</title>
        <authorList>
            <person name="Imhoff J.F."/>
            <person name="Rahn T."/>
            <person name="Kunzel S."/>
            <person name="Keller A."/>
            <person name="Neulinger S.C."/>
        </authorList>
    </citation>
    <scope>NUCLEOTIDE SEQUENCE [LARGE SCALE GENOMIC DNA]</scope>
    <source>
        <strain evidence="5 6">DSM 25653</strain>
    </source>
</reference>
<dbReference type="Gene3D" id="3.40.50.300">
    <property type="entry name" value="P-loop containing nucleotide triphosphate hydrolases"/>
    <property type="match status" value="2"/>
</dbReference>
<dbReference type="RefSeq" id="WP_200245896.1">
    <property type="nucleotide sequence ID" value="NZ_NRRY01000026.1"/>
</dbReference>